<evidence type="ECO:0008006" key="3">
    <source>
        <dbReference type="Google" id="ProtNLM"/>
    </source>
</evidence>
<keyword evidence="2" id="KW-1185">Reference proteome</keyword>
<reference evidence="2" key="1">
    <citation type="submission" date="2016-01" db="EMBL/GenBank/DDBJ databases">
        <title>Draft genome of Chromobacterium sp. F49.</title>
        <authorList>
            <person name="Hong K.W."/>
        </authorList>
    </citation>
    <scope>NUCLEOTIDE SEQUENCE [LARGE SCALE GENOMIC DNA]</scope>
    <source>
        <strain evidence="2">M63</strain>
    </source>
</reference>
<comment type="caution">
    <text evidence="1">The sequence shown here is derived from an EMBL/GenBank/DDBJ whole genome shotgun (WGS) entry which is preliminary data.</text>
</comment>
<accession>A0A163XN74</accession>
<name>A0A163XN74_9BACL</name>
<dbReference type="Proteomes" id="UP000076563">
    <property type="component" value="Unassembled WGS sequence"/>
</dbReference>
<proteinExistence type="predicted"/>
<gene>
    <name evidence="1" type="ORF">AV654_19520</name>
</gene>
<dbReference type="EMBL" id="LQRA01000057">
    <property type="protein sequence ID" value="KZE78167.1"/>
    <property type="molecule type" value="Genomic_DNA"/>
</dbReference>
<sequence>MVMNSSDPNLKPRHWTIGKAADYLEEQGYRIPVTTLRHWFNELEKNNVHVLTKSSNRNERILTESDLEIAKFIYQQKEAYGFQMNVKALGALITEKFADYVTPGILKQDLDHGPGNFLIDEQKIRDYLAEQIKIEVSAIKKQLEEEHKERLALMPSREEQEERLRAIATSLQLQEIRKRKELRRRAEDLWNKNPAKIGILFKREDLAKKAEFIKAYEDEHIEDELKT</sequence>
<dbReference type="OrthoDB" id="2667058at2"/>
<dbReference type="RefSeq" id="WP_063183088.1">
    <property type="nucleotide sequence ID" value="NZ_LQRA01000057.1"/>
</dbReference>
<dbReference type="AlphaFoldDB" id="A0A163XN74"/>
<protein>
    <recommendedName>
        <fullName evidence="3">MerR family transcriptional regulator</fullName>
    </recommendedName>
</protein>
<evidence type="ECO:0000313" key="2">
    <source>
        <dbReference type="Proteomes" id="UP000076563"/>
    </source>
</evidence>
<evidence type="ECO:0000313" key="1">
    <source>
        <dbReference type="EMBL" id="KZE78167.1"/>
    </source>
</evidence>
<organism evidence="1 2">
    <name type="scientific">Paenibacillus elgii</name>
    <dbReference type="NCBI Taxonomy" id="189691"/>
    <lineage>
        <taxon>Bacteria</taxon>
        <taxon>Bacillati</taxon>
        <taxon>Bacillota</taxon>
        <taxon>Bacilli</taxon>
        <taxon>Bacillales</taxon>
        <taxon>Paenibacillaceae</taxon>
        <taxon>Paenibacillus</taxon>
    </lineage>
</organism>